<gene>
    <name evidence="2" type="ORF">C2E21_0584</name>
</gene>
<dbReference type="Proteomes" id="UP000239899">
    <property type="component" value="Unassembled WGS sequence"/>
</dbReference>
<keyword evidence="3" id="KW-1185">Reference proteome</keyword>
<evidence type="ECO:0000313" key="2">
    <source>
        <dbReference type="EMBL" id="PRW61115.1"/>
    </source>
</evidence>
<dbReference type="InterPro" id="IPR013830">
    <property type="entry name" value="SGNH_hydro"/>
</dbReference>
<reference evidence="2 3" key="1">
    <citation type="journal article" date="2018" name="Plant J.">
        <title>Genome sequences of Chlorella sorokiniana UTEX 1602 and Micractinium conductrix SAG 241.80: implications to maltose excretion by a green alga.</title>
        <authorList>
            <person name="Arriola M.B."/>
            <person name="Velmurugan N."/>
            <person name="Zhang Y."/>
            <person name="Plunkett M.H."/>
            <person name="Hondzo H."/>
            <person name="Barney B.M."/>
        </authorList>
    </citation>
    <scope>NUCLEOTIDE SEQUENCE [LARGE SCALE GENOMIC DNA]</scope>
    <source>
        <strain evidence="3">UTEX 1602</strain>
    </source>
</reference>
<dbReference type="PANTHER" id="PTHR34407">
    <property type="entry name" value="EXPRESSED PROTEIN"/>
    <property type="match status" value="1"/>
</dbReference>
<sequence length="454" mass="49935">MRFRTQAEGGTPCSLLGPALLLSAGLLALVLTAATQHGARLTQAFCPAHNITDECMGAARQLLPGGQQAAGGGAATGWRAGRPDPGWAPLLGERQINKGILTYGDTARTRRLAAKLLRGEPITAAVGSSRQGETDWSSVLFAWLRAQFPANHTTVNGAVPATPSSYMSLCVHWHVPEEADLVIVEYNINDGAGDRTDPVRAAHERLLRKLLSFKNRPAVMEITFYRRPDAWAQTAPGANDYYRDVPWAYRVGGDEELAALAAYYHLPLFSCRNLMWDLSAALKPDPKHYWEAWTADQDHPNDLGHRYMADMVISFISRALDNLDRHPLDEEDEQAAAAELVPPMFKNVAAVLAYLVSYEHMGQAEVSCVSGCNCTTYKLDGHITERVSQTSMQTMELSRAEKCRLRITILNETSSGEHKVKVMGLIISEPNGWLLTTSMPLEYRGDSTVEFVGR</sequence>
<accession>A0A2P6U474</accession>
<proteinExistence type="predicted"/>
<feature type="domain" description="SGNH hydrolase-type esterase" evidence="1">
    <location>
        <begin position="122"/>
        <end position="306"/>
    </location>
</feature>
<dbReference type="SUPFAM" id="SSF52266">
    <property type="entry name" value="SGNH hydrolase"/>
    <property type="match status" value="1"/>
</dbReference>
<dbReference type="CDD" id="cd00229">
    <property type="entry name" value="SGNH_hydrolase"/>
    <property type="match status" value="1"/>
</dbReference>
<organism evidence="2 3">
    <name type="scientific">Chlorella sorokiniana</name>
    <name type="common">Freshwater green alga</name>
    <dbReference type="NCBI Taxonomy" id="3076"/>
    <lineage>
        <taxon>Eukaryota</taxon>
        <taxon>Viridiplantae</taxon>
        <taxon>Chlorophyta</taxon>
        <taxon>core chlorophytes</taxon>
        <taxon>Trebouxiophyceae</taxon>
        <taxon>Chlorellales</taxon>
        <taxon>Chlorellaceae</taxon>
        <taxon>Chlorella clade</taxon>
        <taxon>Chlorella</taxon>
    </lineage>
</organism>
<protein>
    <recommendedName>
        <fullName evidence="1">SGNH hydrolase-type esterase domain-containing protein</fullName>
    </recommendedName>
</protein>
<comment type="caution">
    <text evidence="2">The sequence shown here is derived from an EMBL/GenBank/DDBJ whole genome shotgun (WGS) entry which is preliminary data.</text>
</comment>
<dbReference type="PANTHER" id="PTHR34407:SF1">
    <property type="entry name" value="SGNH HYDROLASE-TYPE ESTERASE DOMAIN-CONTAINING PROTEIN"/>
    <property type="match status" value="1"/>
</dbReference>
<dbReference type="Pfam" id="PF13472">
    <property type="entry name" value="Lipase_GDSL_2"/>
    <property type="match status" value="1"/>
</dbReference>
<evidence type="ECO:0000313" key="3">
    <source>
        <dbReference type="Proteomes" id="UP000239899"/>
    </source>
</evidence>
<dbReference type="EMBL" id="LHPG02000001">
    <property type="protein sequence ID" value="PRW61115.1"/>
    <property type="molecule type" value="Genomic_DNA"/>
</dbReference>
<dbReference type="Gene3D" id="3.40.50.1110">
    <property type="entry name" value="SGNH hydrolase"/>
    <property type="match status" value="1"/>
</dbReference>
<name>A0A2P6U474_CHLSO</name>
<evidence type="ECO:0000259" key="1">
    <source>
        <dbReference type="Pfam" id="PF13472"/>
    </source>
</evidence>
<dbReference type="OrthoDB" id="508378at2759"/>
<dbReference type="AlphaFoldDB" id="A0A2P6U474"/>
<dbReference type="InterPro" id="IPR036514">
    <property type="entry name" value="SGNH_hydro_sf"/>
</dbReference>